<name>A0A0A8ZDT1_ARUDO</name>
<dbReference type="EMBL" id="GBRH01264878">
    <property type="protein sequence ID" value="JAD33017.1"/>
    <property type="molecule type" value="Transcribed_RNA"/>
</dbReference>
<sequence>MRDVAAVAVTKHNCDMCVGGSGE</sequence>
<evidence type="ECO:0000313" key="1">
    <source>
        <dbReference type="EMBL" id="JAD33017.1"/>
    </source>
</evidence>
<dbReference type="AlphaFoldDB" id="A0A0A8ZDT1"/>
<reference evidence="1" key="1">
    <citation type="submission" date="2014-09" db="EMBL/GenBank/DDBJ databases">
        <authorList>
            <person name="Magalhaes I.L.F."/>
            <person name="Oliveira U."/>
            <person name="Santos F.R."/>
            <person name="Vidigal T.H.D.A."/>
            <person name="Brescovit A.D."/>
            <person name="Santos A.J."/>
        </authorList>
    </citation>
    <scope>NUCLEOTIDE SEQUENCE</scope>
    <source>
        <tissue evidence="1">Shoot tissue taken approximately 20 cm above the soil surface</tissue>
    </source>
</reference>
<reference evidence="1" key="2">
    <citation type="journal article" date="2015" name="Data Brief">
        <title>Shoot transcriptome of the giant reed, Arundo donax.</title>
        <authorList>
            <person name="Barrero R.A."/>
            <person name="Guerrero F.D."/>
            <person name="Moolhuijzen P."/>
            <person name="Goolsby J.A."/>
            <person name="Tidwell J."/>
            <person name="Bellgard S.E."/>
            <person name="Bellgard M.I."/>
        </authorList>
    </citation>
    <scope>NUCLEOTIDE SEQUENCE</scope>
    <source>
        <tissue evidence="1">Shoot tissue taken approximately 20 cm above the soil surface</tissue>
    </source>
</reference>
<organism evidence="1">
    <name type="scientific">Arundo donax</name>
    <name type="common">Giant reed</name>
    <name type="synonym">Donax arundinaceus</name>
    <dbReference type="NCBI Taxonomy" id="35708"/>
    <lineage>
        <taxon>Eukaryota</taxon>
        <taxon>Viridiplantae</taxon>
        <taxon>Streptophyta</taxon>
        <taxon>Embryophyta</taxon>
        <taxon>Tracheophyta</taxon>
        <taxon>Spermatophyta</taxon>
        <taxon>Magnoliopsida</taxon>
        <taxon>Liliopsida</taxon>
        <taxon>Poales</taxon>
        <taxon>Poaceae</taxon>
        <taxon>PACMAD clade</taxon>
        <taxon>Arundinoideae</taxon>
        <taxon>Arundineae</taxon>
        <taxon>Arundo</taxon>
    </lineage>
</organism>
<accession>A0A0A8ZDT1</accession>
<proteinExistence type="predicted"/>
<protein>
    <submittedName>
        <fullName evidence="1">Uncharacterized protein</fullName>
    </submittedName>
</protein>